<keyword evidence="1" id="KW-0472">Membrane</keyword>
<feature type="transmembrane region" description="Helical" evidence="1">
    <location>
        <begin position="6"/>
        <end position="25"/>
    </location>
</feature>
<keyword evidence="3" id="KW-1185">Reference proteome</keyword>
<sequence length="169" mass="19781">MNHRYLIIQILSIFAGTITSFAVLLPSTSWISGIIDRCVVNRLEAWKHFRTIHKPYVNQTVTRHFLSKLCSSKNSDVARPQSAWPYSCRHLTNSQARLLHHLSNLYNSKTKLTRFDLFIQYELSLLALKTFTKNDKKKPEGEKNRDLEIDMLERFSKLLNICTDEKRNV</sequence>
<name>A0A1A9WUW4_9MUSC</name>
<accession>A0A1A9WUW4</accession>
<reference evidence="2" key="2">
    <citation type="submission" date="2020-05" db="UniProtKB">
        <authorList>
            <consortium name="EnsemblMetazoa"/>
        </authorList>
    </citation>
    <scope>IDENTIFICATION</scope>
    <source>
        <strain evidence="2">IAEA</strain>
    </source>
</reference>
<proteinExistence type="predicted"/>
<evidence type="ECO:0000313" key="3">
    <source>
        <dbReference type="Proteomes" id="UP000091820"/>
    </source>
</evidence>
<evidence type="ECO:0000256" key="1">
    <source>
        <dbReference type="SAM" id="Phobius"/>
    </source>
</evidence>
<dbReference type="Proteomes" id="UP000091820">
    <property type="component" value="Unassembled WGS sequence"/>
</dbReference>
<organism evidence="2 3">
    <name type="scientific">Glossina brevipalpis</name>
    <dbReference type="NCBI Taxonomy" id="37001"/>
    <lineage>
        <taxon>Eukaryota</taxon>
        <taxon>Metazoa</taxon>
        <taxon>Ecdysozoa</taxon>
        <taxon>Arthropoda</taxon>
        <taxon>Hexapoda</taxon>
        <taxon>Insecta</taxon>
        <taxon>Pterygota</taxon>
        <taxon>Neoptera</taxon>
        <taxon>Endopterygota</taxon>
        <taxon>Diptera</taxon>
        <taxon>Brachycera</taxon>
        <taxon>Muscomorpha</taxon>
        <taxon>Hippoboscoidea</taxon>
        <taxon>Glossinidae</taxon>
        <taxon>Glossina</taxon>
    </lineage>
</organism>
<reference evidence="3" key="1">
    <citation type="submission" date="2014-03" db="EMBL/GenBank/DDBJ databases">
        <authorList>
            <person name="Aksoy S."/>
            <person name="Warren W."/>
            <person name="Wilson R.K."/>
        </authorList>
    </citation>
    <scope>NUCLEOTIDE SEQUENCE [LARGE SCALE GENOMIC DNA]</scope>
    <source>
        <strain evidence="3">IAEA</strain>
    </source>
</reference>
<dbReference type="VEuPathDB" id="VectorBase:GBRI033311"/>
<keyword evidence="1" id="KW-0812">Transmembrane</keyword>
<evidence type="ECO:0000313" key="2">
    <source>
        <dbReference type="EnsemblMetazoa" id="GBRI033311-PA"/>
    </source>
</evidence>
<dbReference type="EnsemblMetazoa" id="GBRI033311-RA">
    <property type="protein sequence ID" value="GBRI033311-PA"/>
    <property type="gene ID" value="GBRI033311"/>
</dbReference>
<keyword evidence="1" id="KW-1133">Transmembrane helix</keyword>
<dbReference type="AlphaFoldDB" id="A0A1A9WUW4"/>
<protein>
    <submittedName>
        <fullName evidence="2">Uncharacterized protein</fullName>
    </submittedName>
</protein>